<name>A0A1I6LIX8_9SPHN</name>
<dbReference type="RefSeq" id="WP_165611310.1">
    <property type="nucleotide sequence ID" value="NZ_FOZG01000002.1"/>
</dbReference>
<dbReference type="Gene3D" id="2.160.20.120">
    <property type="match status" value="1"/>
</dbReference>
<dbReference type="STRING" id="1166337.SAMN05192580_2797"/>
<evidence type="ECO:0000313" key="4">
    <source>
        <dbReference type="Proteomes" id="UP000198824"/>
    </source>
</evidence>
<feature type="signal peptide" evidence="1">
    <location>
        <begin position="1"/>
        <end position="24"/>
    </location>
</feature>
<keyword evidence="4" id="KW-1185">Reference proteome</keyword>
<protein>
    <submittedName>
        <fullName evidence="3">Putative auto-transporter adhesin, head GIN domain</fullName>
    </submittedName>
</protein>
<dbReference type="AlphaFoldDB" id="A0A1I6LIX8"/>
<feature type="domain" description="Putative auto-transporter adhesin head GIN" evidence="2">
    <location>
        <begin position="47"/>
        <end position="228"/>
    </location>
</feature>
<keyword evidence="1" id="KW-0732">Signal</keyword>
<gene>
    <name evidence="3" type="ORF">SAMN05192580_2797</name>
</gene>
<sequence>MIARLTAAAALLLVAACSSGGSDATGTPANAQTLGPDATRDYPLNGFDRVELAGIDAVSVRTGPGFAVRAQGPQGVLDRLDIRVQNGTLKVGRRSDSLDWGGERSAAKVVVTLPKLAGATVSGSGDMDADRADGDRFEAAVAGSGDLTVRIEAKEAVLSIAGSGNLTARGKIANGTYSVAGSGELDADDLEAGTIRASVAGSGDISAKATGSAAVSIIGSGDVAVGGGARCTVNKVGSGDAKCD</sequence>
<dbReference type="EMBL" id="FOZG01000002">
    <property type="protein sequence ID" value="SFS03434.1"/>
    <property type="molecule type" value="Genomic_DNA"/>
</dbReference>
<feature type="chain" id="PRO_5011516362" evidence="1">
    <location>
        <begin position="25"/>
        <end position="244"/>
    </location>
</feature>
<evidence type="ECO:0000256" key="1">
    <source>
        <dbReference type="SAM" id="SignalP"/>
    </source>
</evidence>
<proteinExistence type="predicted"/>
<accession>A0A1I6LIX8</accession>
<organism evidence="3 4">
    <name type="scientific">Sphingomonas jatrophae</name>
    <dbReference type="NCBI Taxonomy" id="1166337"/>
    <lineage>
        <taxon>Bacteria</taxon>
        <taxon>Pseudomonadati</taxon>
        <taxon>Pseudomonadota</taxon>
        <taxon>Alphaproteobacteria</taxon>
        <taxon>Sphingomonadales</taxon>
        <taxon>Sphingomonadaceae</taxon>
        <taxon>Sphingomonas</taxon>
    </lineage>
</organism>
<evidence type="ECO:0000259" key="2">
    <source>
        <dbReference type="Pfam" id="PF10988"/>
    </source>
</evidence>
<reference evidence="3 4" key="1">
    <citation type="submission" date="2016-10" db="EMBL/GenBank/DDBJ databases">
        <authorList>
            <person name="de Groot N.N."/>
        </authorList>
    </citation>
    <scope>NUCLEOTIDE SEQUENCE [LARGE SCALE GENOMIC DNA]</scope>
    <source>
        <strain evidence="3 4">S5-249</strain>
    </source>
</reference>
<evidence type="ECO:0000313" key="3">
    <source>
        <dbReference type="EMBL" id="SFS03434.1"/>
    </source>
</evidence>
<dbReference type="InterPro" id="IPR021255">
    <property type="entry name" value="DUF2807"/>
</dbReference>
<dbReference type="PROSITE" id="PS51257">
    <property type="entry name" value="PROKAR_LIPOPROTEIN"/>
    <property type="match status" value="1"/>
</dbReference>
<dbReference type="Pfam" id="PF10988">
    <property type="entry name" value="DUF2807"/>
    <property type="match status" value="1"/>
</dbReference>
<dbReference type="Proteomes" id="UP000198824">
    <property type="component" value="Unassembled WGS sequence"/>
</dbReference>